<dbReference type="InterPro" id="IPR011978">
    <property type="entry name" value="YgfB-like"/>
</dbReference>
<comment type="similarity">
    <text evidence="1">Belongs to the UPF0149 family.</text>
</comment>
<accession>A0AAV3U5E6</accession>
<dbReference type="Gene3D" id="1.20.120.740">
    <property type="entry name" value="YgfB uncharacterised protein family UPF0149, PF03695"/>
    <property type="match status" value="1"/>
</dbReference>
<keyword evidence="3" id="KW-1185">Reference proteome</keyword>
<organism evidence="2 3">
    <name type="scientific">Halioxenophilus aromaticivorans</name>
    <dbReference type="NCBI Taxonomy" id="1306992"/>
    <lineage>
        <taxon>Bacteria</taxon>
        <taxon>Pseudomonadati</taxon>
        <taxon>Pseudomonadota</taxon>
        <taxon>Gammaproteobacteria</taxon>
        <taxon>Alteromonadales</taxon>
        <taxon>Alteromonadaceae</taxon>
        <taxon>Halioxenophilus</taxon>
    </lineage>
</organism>
<dbReference type="RefSeq" id="WP_345424605.1">
    <property type="nucleotide sequence ID" value="NZ_AP031496.1"/>
</dbReference>
<dbReference type="InterPro" id="IPR036255">
    <property type="entry name" value="YgfB-like_sf"/>
</dbReference>
<comment type="caution">
    <text evidence="2">The sequence shown here is derived from an EMBL/GenBank/DDBJ whole genome shotgun (WGS) entry which is preliminary data.</text>
</comment>
<protein>
    <submittedName>
        <fullName evidence="2">YecA family protein</fullName>
    </submittedName>
</protein>
<dbReference type="Proteomes" id="UP001409585">
    <property type="component" value="Unassembled WGS sequence"/>
</dbReference>
<evidence type="ECO:0000256" key="1">
    <source>
        <dbReference type="ARBA" id="ARBA00038308"/>
    </source>
</evidence>
<sequence>MSDESNLYEPLDSLLTNYGSIMGASEYHGLLVGAICCGADETTWLALAEDNLDLPEATPESLTVAGKEMYAVFNKQLAERDFQFQLLLPPVEVELSLSARCLGEWVTGFLAALGEQGVRADKLTEDTKELLNDMAAIAQISIEGDSGSDQDFIEVVEYVRVAVFSLFEELTQGGEKAPTVH</sequence>
<dbReference type="Pfam" id="PF03695">
    <property type="entry name" value="UPF0149"/>
    <property type="match status" value="1"/>
</dbReference>
<dbReference type="SUPFAM" id="SSF101327">
    <property type="entry name" value="YgfB-like"/>
    <property type="match status" value="1"/>
</dbReference>
<dbReference type="PANTHER" id="PTHR37528:SF1">
    <property type="entry name" value="UPF0149 PROTEIN YGFB"/>
    <property type="match status" value="1"/>
</dbReference>
<reference evidence="3" key="1">
    <citation type="journal article" date="2019" name="Int. J. Syst. Evol. Microbiol.">
        <title>The Global Catalogue of Microorganisms (GCM) 10K type strain sequencing project: providing services to taxonomists for standard genome sequencing and annotation.</title>
        <authorList>
            <consortium name="The Broad Institute Genomics Platform"/>
            <consortium name="The Broad Institute Genome Sequencing Center for Infectious Disease"/>
            <person name="Wu L."/>
            <person name="Ma J."/>
        </authorList>
    </citation>
    <scope>NUCLEOTIDE SEQUENCE [LARGE SCALE GENOMIC DNA]</scope>
    <source>
        <strain evidence="3">JCM 19134</strain>
    </source>
</reference>
<dbReference type="AlphaFoldDB" id="A0AAV3U5E6"/>
<evidence type="ECO:0000313" key="3">
    <source>
        <dbReference type="Proteomes" id="UP001409585"/>
    </source>
</evidence>
<dbReference type="PANTHER" id="PTHR37528">
    <property type="entry name" value="UPF0149 PROTEIN YGFB"/>
    <property type="match status" value="1"/>
</dbReference>
<name>A0AAV3U5E6_9ALTE</name>
<dbReference type="GO" id="GO:0005829">
    <property type="term" value="C:cytosol"/>
    <property type="evidence" value="ECO:0007669"/>
    <property type="project" value="TreeGrafter"/>
</dbReference>
<gene>
    <name evidence="2" type="ORF">GCM10025791_32260</name>
</gene>
<proteinExistence type="inferred from homology"/>
<evidence type="ECO:0000313" key="2">
    <source>
        <dbReference type="EMBL" id="GAA4949572.1"/>
    </source>
</evidence>
<dbReference type="EMBL" id="BAABLX010000028">
    <property type="protein sequence ID" value="GAA4949572.1"/>
    <property type="molecule type" value="Genomic_DNA"/>
</dbReference>